<feature type="transmembrane region" description="Helical" evidence="9">
    <location>
        <begin position="101"/>
        <end position="121"/>
    </location>
</feature>
<comment type="subunit">
    <text evidence="8">Component of the lipopolysaccharide transport and assembly complex. The LptBFG transporter is composed of two ATP-binding proteins (LptB) and two transmembrane proteins (LptF and LptG).</text>
</comment>
<dbReference type="Proteomes" id="UP000030856">
    <property type="component" value="Unassembled WGS sequence"/>
</dbReference>
<feature type="transmembrane region" description="Helical" evidence="9">
    <location>
        <begin position="267"/>
        <end position="287"/>
    </location>
</feature>
<feature type="transmembrane region" description="Helical" evidence="9">
    <location>
        <begin position="59"/>
        <end position="80"/>
    </location>
</feature>
<evidence type="ECO:0000256" key="4">
    <source>
        <dbReference type="ARBA" id="ARBA00022475"/>
    </source>
</evidence>
<gene>
    <name evidence="10" type="ORF">JV46_19790</name>
</gene>
<dbReference type="RefSeq" id="WP_043115529.1">
    <property type="nucleotide sequence ID" value="NZ_JRAA01000001.1"/>
</dbReference>
<dbReference type="EMBL" id="JRAA01000001">
    <property type="protein sequence ID" value="KHF25844.1"/>
    <property type="molecule type" value="Genomic_DNA"/>
</dbReference>
<evidence type="ECO:0000256" key="6">
    <source>
        <dbReference type="ARBA" id="ARBA00022989"/>
    </source>
</evidence>
<protein>
    <submittedName>
        <fullName evidence="10">Permease</fullName>
    </submittedName>
</protein>
<dbReference type="PANTHER" id="PTHR33529">
    <property type="entry name" value="SLR0882 PROTEIN-RELATED"/>
    <property type="match status" value="1"/>
</dbReference>
<sequence>MYRLDWYITKQIAIWTAIALLVLVSFRSFNVLVEELGSLRGDYQTLEILYVVLLRTPGYMYEVFPMSLLIGGLMALGGMARNQEITAMRAAGVSVWRLFRALLKSGVLITLVALLIGEGLAPGMRQESEQLRAQWLKSPSILQTKYGVWVRDGDSFVNIQRIKPNGELRSIKTYRFNDDGSLNTMRNALRAEYDDESGWVLRNVKETRFEGDSVVSQTLMKTQMEAHLDADMMSKLGTDPQILSIIDLYEYNRFLHKNEQSVPEYEIAFWSKLAIPALSMLMLLLALPFTINNMRNVDIGRNLVAGALLGVLIYLVNKSASFLALIYAVSPIAVAWVPVLLLAAAIMLYMRRISG</sequence>
<keyword evidence="7 9" id="KW-0472">Membrane</keyword>
<dbReference type="eggNOG" id="COG0795">
    <property type="taxonomic scope" value="Bacteria"/>
</dbReference>
<comment type="function">
    <text evidence="1">Part of the ABC transporter complex LptBFG involved in the translocation of lipopolysaccharide (LPS) from the inner membrane to the outer membrane.</text>
</comment>
<feature type="transmembrane region" description="Helical" evidence="9">
    <location>
        <begin position="322"/>
        <end position="349"/>
    </location>
</feature>
<dbReference type="Pfam" id="PF03739">
    <property type="entry name" value="LptF_LptG"/>
    <property type="match status" value="1"/>
</dbReference>
<reference evidence="10 11" key="1">
    <citation type="journal article" date="2014" name="BMC Genomics">
        <title>The genome of the intracellular bacterium of the coastal bivalve, Solemya velum: a blueprint for thriving in and out of symbiosis.</title>
        <authorList>
            <person name="Dmytrenko O."/>
            <person name="Russell S.L."/>
            <person name="Loo W.T."/>
            <person name="Fontanez K.M."/>
            <person name="Liao L."/>
            <person name="Roeselers G."/>
            <person name="Sharma R."/>
            <person name="Stewart F.J."/>
            <person name="Newton I.L."/>
            <person name="Woyke T."/>
            <person name="Wu D."/>
            <person name="Lang J.M."/>
            <person name="Eisen J.A."/>
            <person name="Cavanaugh C.M."/>
        </authorList>
    </citation>
    <scope>NUCLEOTIDE SEQUENCE [LARGE SCALE GENOMIC DNA]</scope>
    <source>
        <strain evidence="10 11">WH</strain>
    </source>
</reference>
<dbReference type="STRING" id="2340.JV46_19790"/>
<dbReference type="NCBIfam" id="TIGR04408">
    <property type="entry name" value="LptG_lptG"/>
    <property type="match status" value="1"/>
</dbReference>
<keyword evidence="5 9" id="KW-0812">Transmembrane</keyword>
<evidence type="ECO:0000256" key="9">
    <source>
        <dbReference type="SAM" id="Phobius"/>
    </source>
</evidence>
<accession>A0A0B0HD56</accession>
<feature type="transmembrane region" description="Helical" evidence="9">
    <location>
        <begin position="12"/>
        <end position="33"/>
    </location>
</feature>
<dbReference type="InterPro" id="IPR030923">
    <property type="entry name" value="LptG"/>
</dbReference>
<evidence type="ECO:0000256" key="8">
    <source>
        <dbReference type="ARBA" id="ARBA00026081"/>
    </source>
</evidence>
<evidence type="ECO:0000256" key="1">
    <source>
        <dbReference type="ARBA" id="ARBA00002265"/>
    </source>
</evidence>
<comment type="subcellular location">
    <subcellularLocation>
        <location evidence="2">Cell membrane</location>
        <topology evidence="2">Multi-pass membrane protein</topology>
    </subcellularLocation>
</comment>
<feature type="transmembrane region" description="Helical" evidence="9">
    <location>
        <begin position="299"/>
        <end position="316"/>
    </location>
</feature>
<comment type="caution">
    <text evidence="10">The sequence shown here is derived from an EMBL/GenBank/DDBJ whole genome shotgun (WGS) entry which is preliminary data.</text>
</comment>
<dbReference type="GO" id="GO:0015920">
    <property type="term" value="P:lipopolysaccharide transport"/>
    <property type="evidence" value="ECO:0007669"/>
    <property type="project" value="TreeGrafter"/>
</dbReference>
<dbReference type="GO" id="GO:0055085">
    <property type="term" value="P:transmembrane transport"/>
    <property type="evidence" value="ECO:0007669"/>
    <property type="project" value="InterPro"/>
</dbReference>
<keyword evidence="11" id="KW-1185">Reference proteome</keyword>
<proteinExistence type="inferred from homology"/>
<evidence type="ECO:0000256" key="7">
    <source>
        <dbReference type="ARBA" id="ARBA00023136"/>
    </source>
</evidence>
<dbReference type="AlphaFoldDB" id="A0A0B0HD56"/>
<evidence type="ECO:0000313" key="10">
    <source>
        <dbReference type="EMBL" id="KHF25844.1"/>
    </source>
</evidence>
<evidence type="ECO:0000256" key="3">
    <source>
        <dbReference type="ARBA" id="ARBA00007725"/>
    </source>
</evidence>
<dbReference type="PANTHER" id="PTHR33529:SF2">
    <property type="entry name" value="LIPOPOLYSACCHARIDE EXPORT SYSTEM PERMEASE PROTEIN LPTG"/>
    <property type="match status" value="1"/>
</dbReference>
<evidence type="ECO:0000256" key="5">
    <source>
        <dbReference type="ARBA" id="ARBA00022692"/>
    </source>
</evidence>
<comment type="similarity">
    <text evidence="3">Belongs to the LptF/LptG family.</text>
</comment>
<name>A0A0B0HD56_SOVGS</name>
<keyword evidence="6 9" id="KW-1133">Transmembrane helix</keyword>
<dbReference type="InterPro" id="IPR005495">
    <property type="entry name" value="LptG/LptF_permease"/>
</dbReference>
<keyword evidence="4" id="KW-1003">Cell membrane</keyword>
<dbReference type="OrthoDB" id="9776227at2"/>
<dbReference type="GO" id="GO:0043190">
    <property type="term" value="C:ATP-binding cassette (ABC) transporter complex"/>
    <property type="evidence" value="ECO:0007669"/>
    <property type="project" value="InterPro"/>
</dbReference>
<evidence type="ECO:0000313" key="11">
    <source>
        <dbReference type="Proteomes" id="UP000030856"/>
    </source>
</evidence>
<organism evidence="10 11">
    <name type="scientific">Solemya velum gill symbiont</name>
    <dbReference type="NCBI Taxonomy" id="2340"/>
    <lineage>
        <taxon>Bacteria</taxon>
        <taxon>Pseudomonadati</taxon>
        <taxon>Pseudomonadota</taxon>
        <taxon>Gammaproteobacteria</taxon>
        <taxon>sulfur-oxidizing symbionts</taxon>
    </lineage>
</organism>
<evidence type="ECO:0000256" key="2">
    <source>
        <dbReference type="ARBA" id="ARBA00004651"/>
    </source>
</evidence>